<feature type="compositionally biased region" description="Low complexity" evidence="1">
    <location>
        <begin position="215"/>
        <end position="224"/>
    </location>
</feature>
<dbReference type="EMBL" id="AP005157">
    <property type="protein sequence ID" value="BAC98652.1"/>
    <property type="molecule type" value="Genomic_DNA"/>
</dbReference>
<feature type="region of interest" description="Disordered" evidence="1">
    <location>
        <begin position="116"/>
        <end position="153"/>
    </location>
</feature>
<feature type="region of interest" description="Disordered" evidence="1">
    <location>
        <begin position="215"/>
        <end position="253"/>
    </location>
</feature>
<dbReference type="AlphaFoldDB" id="Q6Z579"/>
<accession>Q6Z579</accession>
<protein>
    <submittedName>
        <fullName evidence="2">Uncharacterized protein</fullName>
    </submittedName>
</protein>
<evidence type="ECO:0000313" key="3">
    <source>
        <dbReference type="Proteomes" id="UP000000763"/>
    </source>
</evidence>
<organism evidence="2 3">
    <name type="scientific">Oryza sativa subsp. japonica</name>
    <name type="common">Rice</name>
    <dbReference type="NCBI Taxonomy" id="39947"/>
    <lineage>
        <taxon>Eukaryota</taxon>
        <taxon>Viridiplantae</taxon>
        <taxon>Streptophyta</taxon>
        <taxon>Embryophyta</taxon>
        <taxon>Tracheophyta</taxon>
        <taxon>Spermatophyta</taxon>
        <taxon>Magnoliopsida</taxon>
        <taxon>Liliopsida</taxon>
        <taxon>Poales</taxon>
        <taxon>Poaceae</taxon>
        <taxon>BOP clade</taxon>
        <taxon>Oryzoideae</taxon>
        <taxon>Oryzeae</taxon>
        <taxon>Oryzinae</taxon>
        <taxon>Oryza</taxon>
        <taxon>Oryza sativa</taxon>
    </lineage>
</organism>
<evidence type="ECO:0000313" key="2">
    <source>
        <dbReference type="EMBL" id="BAC98652.1"/>
    </source>
</evidence>
<evidence type="ECO:0000256" key="1">
    <source>
        <dbReference type="SAM" id="MobiDB-lite"/>
    </source>
</evidence>
<name>Q6Z579_ORYSJ</name>
<gene>
    <name evidence="2" type="primary">OSJNBa0005L24.37</name>
</gene>
<proteinExistence type="predicted"/>
<reference evidence="3" key="1">
    <citation type="journal article" date="2005" name="Nature">
        <title>The map-based sequence of the rice genome.</title>
        <authorList>
            <consortium name="International rice genome sequencing project (IRGSP)"/>
            <person name="Matsumoto T."/>
            <person name="Wu J."/>
            <person name="Kanamori H."/>
            <person name="Katayose Y."/>
            <person name="Fujisawa M."/>
            <person name="Namiki N."/>
            <person name="Mizuno H."/>
            <person name="Yamamoto K."/>
            <person name="Antonio B.A."/>
            <person name="Baba T."/>
            <person name="Sakata K."/>
            <person name="Nagamura Y."/>
            <person name="Aoki H."/>
            <person name="Arikawa K."/>
            <person name="Arita K."/>
            <person name="Bito T."/>
            <person name="Chiden Y."/>
            <person name="Fujitsuka N."/>
            <person name="Fukunaka R."/>
            <person name="Hamada M."/>
            <person name="Harada C."/>
            <person name="Hayashi A."/>
            <person name="Hijishita S."/>
            <person name="Honda M."/>
            <person name="Hosokawa S."/>
            <person name="Ichikawa Y."/>
            <person name="Idonuma A."/>
            <person name="Iijima M."/>
            <person name="Ikeda M."/>
            <person name="Ikeno M."/>
            <person name="Ito K."/>
            <person name="Ito S."/>
            <person name="Ito T."/>
            <person name="Ito Y."/>
            <person name="Ito Y."/>
            <person name="Iwabuchi A."/>
            <person name="Kamiya K."/>
            <person name="Karasawa W."/>
            <person name="Kurita K."/>
            <person name="Katagiri S."/>
            <person name="Kikuta A."/>
            <person name="Kobayashi H."/>
            <person name="Kobayashi N."/>
            <person name="Machita K."/>
            <person name="Maehara T."/>
            <person name="Masukawa M."/>
            <person name="Mizubayashi T."/>
            <person name="Mukai Y."/>
            <person name="Nagasaki H."/>
            <person name="Nagata Y."/>
            <person name="Naito S."/>
            <person name="Nakashima M."/>
            <person name="Nakama Y."/>
            <person name="Nakamichi Y."/>
            <person name="Nakamura M."/>
            <person name="Meguro A."/>
            <person name="Negishi M."/>
            <person name="Ohta I."/>
            <person name="Ohta T."/>
            <person name="Okamoto M."/>
            <person name="Ono N."/>
            <person name="Saji S."/>
            <person name="Sakaguchi M."/>
            <person name="Sakai K."/>
            <person name="Shibata M."/>
            <person name="Shimokawa T."/>
            <person name="Song J."/>
            <person name="Takazaki Y."/>
            <person name="Terasawa K."/>
            <person name="Tsugane M."/>
            <person name="Tsuji K."/>
            <person name="Ueda S."/>
            <person name="Waki K."/>
            <person name="Yamagata H."/>
            <person name="Yamamoto M."/>
            <person name="Yamamoto S."/>
            <person name="Yamane H."/>
            <person name="Yoshiki S."/>
            <person name="Yoshihara R."/>
            <person name="Yukawa K."/>
            <person name="Zhong H."/>
            <person name="Yano M."/>
            <person name="Yuan Q."/>
            <person name="Ouyang S."/>
            <person name="Liu J."/>
            <person name="Jones K.M."/>
            <person name="Gansberger K."/>
            <person name="Moffat K."/>
            <person name="Hill J."/>
            <person name="Bera J."/>
            <person name="Fadrosh D."/>
            <person name="Jin S."/>
            <person name="Johri S."/>
            <person name="Kim M."/>
            <person name="Overton L."/>
            <person name="Reardon M."/>
            <person name="Tsitrin T."/>
            <person name="Vuong H."/>
            <person name="Weaver B."/>
            <person name="Ciecko A."/>
            <person name="Tallon L."/>
            <person name="Jackson J."/>
            <person name="Pai G."/>
            <person name="Aken S.V."/>
            <person name="Utterback T."/>
            <person name="Reidmuller S."/>
            <person name="Feldblyum T."/>
            <person name="Hsiao J."/>
            <person name="Zismann V."/>
            <person name="Iobst S."/>
            <person name="de Vazeille A.R."/>
            <person name="Buell C.R."/>
            <person name="Ying K."/>
            <person name="Li Y."/>
            <person name="Lu T."/>
            <person name="Huang Y."/>
            <person name="Zhao Q."/>
            <person name="Feng Q."/>
            <person name="Zhang L."/>
            <person name="Zhu J."/>
            <person name="Weng Q."/>
            <person name="Mu J."/>
            <person name="Lu Y."/>
            <person name="Fan D."/>
            <person name="Liu Y."/>
            <person name="Guan J."/>
            <person name="Zhang Y."/>
            <person name="Yu S."/>
            <person name="Liu X."/>
            <person name="Zhang Y."/>
            <person name="Hong G."/>
            <person name="Han B."/>
            <person name="Choisne N."/>
            <person name="Demange N."/>
            <person name="Orjeda G."/>
            <person name="Samain S."/>
            <person name="Cattolico L."/>
            <person name="Pelletier E."/>
            <person name="Couloux A."/>
            <person name="Segurens B."/>
            <person name="Wincker P."/>
            <person name="D'Hont A."/>
            <person name="Scarpelli C."/>
            <person name="Weissenbach J."/>
            <person name="Salanoubat M."/>
            <person name="Quetier F."/>
            <person name="Yu Y."/>
            <person name="Kim H.R."/>
            <person name="Rambo T."/>
            <person name="Currie J."/>
            <person name="Collura K."/>
            <person name="Luo M."/>
            <person name="Yang T."/>
            <person name="Ammiraju J.S.S."/>
            <person name="Engler F."/>
            <person name="Soderlund C."/>
            <person name="Wing R.A."/>
            <person name="Palmer L.E."/>
            <person name="de la Bastide M."/>
            <person name="Spiegel L."/>
            <person name="Nascimento L."/>
            <person name="Zutavern T."/>
            <person name="O'Shaughnessy A."/>
            <person name="Dike S."/>
            <person name="Dedhia N."/>
            <person name="Preston R."/>
            <person name="Balija V."/>
            <person name="McCombie W.R."/>
            <person name="Chow T."/>
            <person name="Chen H."/>
            <person name="Chung M."/>
            <person name="Chen C."/>
            <person name="Shaw J."/>
            <person name="Wu H."/>
            <person name="Hsiao K."/>
            <person name="Chao Y."/>
            <person name="Chu M."/>
            <person name="Cheng C."/>
            <person name="Hour A."/>
            <person name="Lee P."/>
            <person name="Lin S."/>
            <person name="Lin Y."/>
            <person name="Liou J."/>
            <person name="Liu S."/>
            <person name="Hsing Y."/>
            <person name="Raghuvanshi S."/>
            <person name="Mohanty A."/>
            <person name="Bharti A.K."/>
            <person name="Gaur A."/>
            <person name="Gupta V."/>
            <person name="Kumar D."/>
            <person name="Ravi V."/>
            <person name="Vij S."/>
            <person name="Kapur A."/>
            <person name="Khurana P."/>
            <person name="Khurana P."/>
            <person name="Khurana J.P."/>
            <person name="Tyagi A.K."/>
            <person name="Gaikwad K."/>
            <person name="Singh A."/>
            <person name="Dalal V."/>
            <person name="Srivastava S."/>
            <person name="Dixit A."/>
            <person name="Pal A.K."/>
            <person name="Ghazi I.A."/>
            <person name="Yadav M."/>
            <person name="Pandit A."/>
            <person name="Bhargava A."/>
            <person name="Sureshbabu K."/>
            <person name="Batra K."/>
            <person name="Sharma T.R."/>
            <person name="Mohapatra T."/>
            <person name="Singh N.K."/>
            <person name="Messing J."/>
            <person name="Nelson A.B."/>
            <person name="Fuks G."/>
            <person name="Kavchok S."/>
            <person name="Keizer G."/>
            <person name="Linton E."/>
            <person name="Llaca V."/>
            <person name="Song R."/>
            <person name="Tanyolac B."/>
            <person name="Young S."/>
            <person name="Ho-Il K."/>
            <person name="Hahn J.H."/>
            <person name="Sangsakoo G."/>
            <person name="Vanavichit A."/>
            <person name="de Mattos Luiz.A.T."/>
            <person name="Zimmer P.D."/>
            <person name="Malone G."/>
            <person name="Dellagostin O."/>
            <person name="de Oliveira A.C."/>
            <person name="Bevan M."/>
            <person name="Bancroft I."/>
            <person name="Minx P."/>
            <person name="Cordum H."/>
            <person name="Wilson R."/>
            <person name="Cheng Z."/>
            <person name="Jin W."/>
            <person name="Jiang J."/>
            <person name="Leong S.A."/>
            <person name="Iwama H."/>
            <person name="Gojobori T."/>
            <person name="Itoh T."/>
            <person name="Niimura Y."/>
            <person name="Fujii Y."/>
            <person name="Habara T."/>
            <person name="Sakai H."/>
            <person name="Sato Y."/>
            <person name="Wilson G."/>
            <person name="Kumar K."/>
            <person name="McCouch S."/>
            <person name="Juretic N."/>
            <person name="Hoen D."/>
            <person name="Wright S."/>
            <person name="Bruskiewich R."/>
            <person name="Bureau T."/>
            <person name="Miyao A."/>
            <person name="Hirochika H."/>
            <person name="Nishikawa T."/>
            <person name="Kadowaki K."/>
            <person name="Sugiura M."/>
            <person name="Burr B."/>
            <person name="Sasaki T."/>
        </authorList>
    </citation>
    <scope>NUCLEOTIDE SEQUENCE [LARGE SCALE GENOMIC DNA]</scope>
    <source>
        <strain evidence="3">cv. Nipponbare</strain>
    </source>
</reference>
<dbReference type="Proteomes" id="UP000000763">
    <property type="component" value="Chromosome 8"/>
</dbReference>
<feature type="compositionally biased region" description="Gly residues" evidence="1">
    <location>
        <begin position="142"/>
        <end position="151"/>
    </location>
</feature>
<reference evidence="3" key="2">
    <citation type="journal article" date="2008" name="Nucleic Acids Res.">
        <title>The rice annotation project database (RAP-DB): 2008 update.</title>
        <authorList>
            <consortium name="The rice annotation project (RAP)"/>
        </authorList>
    </citation>
    <scope>GENOME REANNOTATION</scope>
    <source>
        <strain evidence="3">cv. Nipponbare</strain>
    </source>
</reference>
<feature type="region of interest" description="Disordered" evidence="1">
    <location>
        <begin position="46"/>
        <end position="77"/>
    </location>
</feature>
<sequence length="253" mass="26410">MGRPVRLDYIATARKLAVAGIGQTTMGVAVRPDNTLRSDYHKGCSQTTGHITNRDGEDGSLTNAGRTRRAPAVARGRRRDGRTDDFLLLLLFVVNEWMDLPPAVRTHRDKRLWQTAEMGTTTGGEARFGVESTGSDPRRSGGRGGGGGSSVAGGEAAVVRRLGGGALPSVKSGGRWRWRSGSGRGYSNDGLAAVVRRPERWRQWLPATATAVVVEKAAAPSSSPSDDDGGDGDVSGGGAVEKAVASSSPPSSS</sequence>